<dbReference type="RefSeq" id="WP_203006078.1">
    <property type="nucleotide sequence ID" value="NZ_JADWYU010000028.1"/>
</dbReference>
<organism evidence="1 2">
    <name type="scientific">Frankia nepalensis</name>
    <dbReference type="NCBI Taxonomy" id="1836974"/>
    <lineage>
        <taxon>Bacteria</taxon>
        <taxon>Bacillati</taxon>
        <taxon>Actinomycetota</taxon>
        <taxon>Actinomycetes</taxon>
        <taxon>Frankiales</taxon>
        <taxon>Frankiaceae</taxon>
        <taxon>Frankia</taxon>
    </lineage>
</organism>
<protein>
    <submittedName>
        <fullName evidence="1">Uncharacterized protein</fullName>
    </submittedName>
</protein>
<dbReference type="EMBL" id="JAEACQ010000354">
    <property type="protein sequence ID" value="MBL7632880.1"/>
    <property type="molecule type" value="Genomic_DNA"/>
</dbReference>
<evidence type="ECO:0000313" key="2">
    <source>
        <dbReference type="Proteomes" id="UP000604475"/>
    </source>
</evidence>
<gene>
    <name evidence="1" type="ORF">I7412_38150</name>
</gene>
<dbReference type="AlphaFoldDB" id="A0A937UV39"/>
<proteinExistence type="predicted"/>
<dbReference type="Proteomes" id="UP000604475">
    <property type="component" value="Unassembled WGS sequence"/>
</dbReference>
<comment type="caution">
    <text evidence="1">The sequence shown here is derived from an EMBL/GenBank/DDBJ whole genome shotgun (WGS) entry which is preliminary data.</text>
</comment>
<reference evidence="1" key="1">
    <citation type="submission" date="2020-12" db="EMBL/GenBank/DDBJ databases">
        <title>Genomic characterization of non-nitrogen-fixing Frankia strains.</title>
        <authorList>
            <person name="Carlos-Shanley C."/>
            <person name="Guerra T."/>
            <person name="Hahn D."/>
        </authorList>
    </citation>
    <scope>NUCLEOTIDE SEQUENCE</scope>
    <source>
        <strain evidence="1">CN6</strain>
    </source>
</reference>
<keyword evidence="2" id="KW-1185">Reference proteome</keyword>
<accession>A0A937UV39</accession>
<name>A0A937UV39_9ACTN</name>
<evidence type="ECO:0000313" key="1">
    <source>
        <dbReference type="EMBL" id="MBL7632880.1"/>
    </source>
</evidence>
<sequence>MVGSPAGVAGLVVAELAGEIVRPRRDPASVGCRAKRASQAWRRWMLMKNSTYSLVNVTVP</sequence>